<organism evidence="1 2">
    <name type="scientific">Ktedonobacter racemifer DSM 44963</name>
    <dbReference type="NCBI Taxonomy" id="485913"/>
    <lineage>
        <taxon>Bacteria</taxon>
        <taxon>Bacillati</taxon>
        <taxon>Chloroflexota</taxon>
        <taxon>Ktedonobacteria</taxon>
        <taxon>Ktedonobacterales</taxon>
        <taxon>Ktedonobacteraceae</taxon>
        <taxon>Ktedonobacter</taxon>
    </lineage>
</organism>
<dbReference type="AlphaFoldDB" id="D6TQK2"/>
<dbReference type="Proteomes" id="UP000004508">
    <property type="component" value="Unassembled WGS sequence"/>
</dbReference>
<protein>
    <submittedName>
        <fullName evidence="1">Uncharacterized protein</fullName>
    </submittedName>
</protein>
<evidence type="ECO:0000313" key="2">
    <source>
        <dbReference type="Proteomes" id="UP000004508"/>
    </source>
</evidence>
<comment type="caution">
    <text evidence="1">The sequence shown here is derived from an EMBL/GenBank/DDBJ whole genome shotgun (WGS) entry which is preliminary data.</text>
</comment>
<dbReference type="EMBL" id="ADVG01000002">
    <property type="protein sequence ID" value="EFH87669.1"/>
    <property type="molecule type" value="Genomic_DNA"/>
</dbReference>
<dbReference type="STRING" id="485913.Krac_9013"/>
<name>D6TQK2_KTERA</name>
<sequence length="50" mass="5752">MPLLLAQEALSALAMAEQIGAHILWEGHLYYCLFVISYAWNRLEEASDWL</sequence>
<keyword evidence="2" id="KW-1185">Reference proteome</keyword>
<accession>D6TQK2</accession>
<proteinExistence type="predicted"/>
<dbReference type="InParanoid" id="D6TQK2"/>
<dbReference type="RefSeq" id="WP_007913017.1">
    <property type="nucleotide sequence ID" value="NZ_ADVG01000002.1"/>
</dbReference>
<evidence type="ECO:0000313" key="1">
    <source>
        <dbReference type="EMBL" id="EFH87669.1"/>
    </source>
</evidence>
<gene>
    <name evidence="1" type="ORF">Krac_9013</name>
</gene>
<reference evidence="1 2" key="1">
    <citation type="journal article" date="2011" name="Stand. Genomic Sci.">
        <title>Non-contiguous finished genome sequence and contextual data of the filamentous soil bacterium Ktedonobacter racemifer type strain (SOSP1-21).</title>
        <authorList>
            <person name="Chang Y.J."/>
            <person name="Land M."/>
            <person name="Hauser L."/>
            <person name="Chertkov O."/>
            <person name="Del Rio T.G."/>
            <person name="Nolan M."/>
            <person name="Copeland A."/>
            <person name="Tice H."/>
            <person name="Cheng J.F."/>
            <person name="Lucas S."/>
            <person name="Han C."/>
            <person name="Goodwin L."/>
            <person name="Pitluck S."/>
            <person name="Ivanova N."/>
            <person name="Ovchinikova G."/>
            <person name="Pati A."/>
            <person name="Chen A."/>
            <person name="Palaniappan K."/>
            <person name="Mavromatis K."/>
            <person name="Liolios K."/>
            <person name="Brettin T."/>
            <person name="Fiebig A."/>
            <person name="Rohde M."/>
            <person name="Abt B."/>
            <person name="Goker M."/>
            <person name="Detter J.C."/>
            <person name="Woyke T."/>
            <person name="Bristow J."/>
            <person name="Eisen J.A."/>
            <person name="Markowitz V."/>
            <person name="Hugenholtz P."/>
            <person name="Kyrpides N.C."/>
            <person name="Klenk H.P."/>
            <person name="Lapidus A."/>
        </authorList>
    </citation>
    <scope>NUCLEOTIDE SEQUENCE [LARGE SCALE GENOMIC DNA]</scope>
    <source>
        <strain evidence="2">DSM 44963</strain>
    </source>
</reference>